<keyword evidence="4" id="KW-0964">Secreted</keyword>
<name>A0AAN9TL86_9HEMI</name>
<evidence type="ECO:0000259" key="10">
    <source>
        <dbReference type="PROSITE" id="PS00498"/>
    </source>
</evidence>
<dbReference type="AlphaFoldDB" id="A0AAN9TL86"/>
<evidence type="ECO:0000256" key="3">
    <source>
        <dbReference type="ARBA" id="ARBA00009928"/>
    </source>
</evidence>
<dbReference type="InterPro" id="IPR008922">
    <property type="entry name" value="Di-copper_centre_dom_sf"/>
</dbReference>
<dbReference type="PRINTS" id="PR00187">
    <property type="entry name" value="HAEMOCYANIN"/>
</dbReference>
<dbReference type="GO" id="GO:0046872">
    <property type="term" value="F:metal ion binding"/>
    <property type="evidence" value="ECO:0007669"/>
    <property type="project" value="UniProtKB-KW"/>
</dbReference>
<evidence type="ECO:0000256" key="1">
    <source>
        <dbReference type="ARBA" id="ARBA00001973"/>
    </source>
</evidence>
<evidence type="ECO:0000256" key="7">
    <source>
        <dbReference type="ARBA" id="ARBA00023008"/>
    </source>
</evidence>
<organism evidence="11 12">
    <name type="scientific">Parthenolecanium corni</name>
    <dbReference type="NCBI Taxonomy" id="536013"/>
    <lineage>
        <taxon>Eukaryota</taxon>
        <taxon>Metazoa</taxon>
        <taxon>Ecdysozoa</taxon>
        <taxon>Arthropoda</taxon>
        <taxon>Hexapoda</taxon>
        <taxon>Insecta</taxon>
        <taxon>Pterygota</taxon>
        <taxon>Neoptera</taxon>
        <taxon>Paraneoptera</taxon>
        <taxon>Hemiptera</taxon>
        <taxon>Sternorrhyncha</taxon>
        <taxon>Coccoidea</taxon>
        <taxon>Coccidae</taxon>
        <taxon>Parthenolecanium</taxon>
    </lineage>
</organism>
<dbReference type="Pfam" id="PF00372">
    <property type="entry name" value="Hemocyanin_M"/>
    <property type="match status" value="1"/>
</dbReference>
<evidence type="ECO:0000256" key="2">
    <source>
        <dbReference type="ARBA" id="ARBA00004613"/>
    </source>
</evidence>
<protein>
    <recommendedName>
        <fullName evidence="10">Tyrosinase copper-binding domain-containing protein</fullName>
    </recommendedName>
</protein>
<dbReference type="Gene3D" id="2.60.40.1520">
    <property type="entry name" value="Hemocyanin, C-terminal domain"/>
    <property type="match status" value="1"/>
</dbReference>
<comment type="subcellular location">
    <subcellularLocation>
        <location evidence="2">Secreted</location>
    </subcellularLocation>
</comment>
<dbReference type="InterPro" id="IPR014756">
    <property type="entry name" value="Ig_E-set"/>
</dbReference>
<dbReference type="Pfam" id="PF03722">
    <property type="entry name" value="Hemocyanin_N"/>
    <property type="match status" value="1"/>
</dbReference>
<dbReference type="InterPro" id="IPR005204">
    <property type="entry name" value="Hemocyanin_N"/>
</dbReference>
<dbReference type="SUPFAM" id="SSF81296">
    <property type="entry name" value="E set domains"/>
    <property type="match status" value="1"/>
</dbReference>
<evidence type="ECO:0000313" key="11">
    <source>
        <dbReference type="EMBL" id="KAK7595538.1"/>
    </source>
</evidence>
<dbReference type="Gene3D" id="1.20.1370.10">
    <property type="entry name" value="Hemocyanin, N-terminal domain"/>
    <property type="match status" value="1"/>
</dbReference>
<dbReference type="FunFam" id="2.60.40.1520:FF:000001">
    <property type="entry name" value="Hemocyanin subunit 2"/>
    <property type="match status" value="1"/>
</dbReference>
<evidence type="ECO:0000256" key="8">
    <source>
        <dbReference type="ARBA" id="ARBA00023033"/>
    </source>
</evidence>
<feature type="domain" description="Tyrosinase copper-binding" evidence="10">
    <location>
        <begin position="373"/>
        <end position="384"/>
    </location>
</feature>
<keyword evidence="6" id="KW-0560">Oxidoreductase</keyword>
<dbReference type="InterPro" id="IPR036697">
    <property type="entry name" value="Hemocyanin_N_sf"/>
</dbReference>
<comment type="cofactor">
    <cofactor evidence="1">
        <name>Cu(2+)</name>
        <dbReference type="ChEBI" id="CHEBI:29036"/>
    </cofactor>
</comment>
<dbReference type="PROSITE" id="PS00210">
    <property type="entry name" value="HEMOCYANIN_2"/>
    <property type="match status" value="1"/>
</dbReference>
<dbReference type="InterPro" id="IPR013788">
    <property type="entry name" value="Hemocyanin/hexamerin"/>
</dbReference>
<comment type="caution">
    <text evidence="11">The sequence shown here is derived from an EMBL/GenBank/DDBJ whole genome shotgun (WGS) entry which is preliminary data.</text>
</comment>
<dbReference type="GO" id="GO:0005576">
    <property type="term" value="C:extracellular region"/>
    <property type="evidence" value="ECO:0007669"/>
    <property type="project" value="UniProtKB-SubCell"/>
</dbReference>
<evidence type="ECO:0000313" key="12">
    <source>
        <dbReference type="Proteomes" id="UP001367676"/>
    </source>
</evidence>
<comment type="similarity">
    <text evidence="3">Belongs to the tyrosinase family.</text>
</comment>
<dbReference type="GO" id="GO:0004503">
    <property type="term" value="F:tyrosinase activity"/>
    <property type="evidence" value="ECO:0007669"/>
    <property type="project" value="UniProtKB-ARBA"/>
</dbReference>
<dbReference type="InterPro" id="IPR005203">
    <property type="entry name" value="Hemocyanin_C"/>
</dbReference>
<dbReference type="PROSITE" id="PS00209">
    <property type="entry name" value="HEMOCYANIN_1"/>
    <property type="match status" value="1"/>
</dbReference>
<sequence length="658" mass="76523">MFLLCKVLTKHSYVKTEIKKRFFYEKATVVCVKSINPPDLSEVVKMKRHESFSLFNRKHLERAHILIRILMGMPDVESFFAACVYARDRLNTHLFVYAVSVAVYHRNDTKNVVLPSNVQVLPHLYVNNKVFAPLKEELGVIPEKFRNPVENTNGPTASDLDIEHRVAYWREDLGLNLHHWHWHLVYPFGFTEADLPVVNKDRRGELFYYMHQQIVARYNFERLSNQLARVRRLNDFKEPIMEGYYPKLHNMATGRDWPSRQPFSFWRDLNREKSTDEVIIDVLQVHRWRDVIMNAISDQRLLKNDGTYVSLNSEQGIDYLGNIIEASILSVNFNRYGDLHNSGHMMMGYIHDPDYRYLEDVGVMGDNSTAMRDPAFYLWHAYIDDIFVAHKELLAPYTQAELNFDGITVQEITVKVDNGRDNEFSTYFEQHTIDINKGLDYLPRGSSPILISHLQHAPFTFNIQVNNSGAERNGTVRIFMAPREDERNEDFVFRHQRRLFIELDRFVVTLKNGSNLIKQPSKFSSVTIPFEQIFSADERQNNKTNYCKCGWPDYLLIPKGNAEGLPADLFVMVSDAQKDFEPGKYLPTVTGEKECKPAPEYCGLRGEKYPDKRAMGYPFDRLPRAGVSKLEQFLTPNMFVQKVDIKFDSKAKANSLKV</sequence>
<dbReference type="InterPro" id="IPR002227">
    <property type="entry name" value="Tyrosinase_Cu-bd"/>
</dbReference>
<proteinExistence type="inferred from homology"/>
<dbReference type="PANTHER" id="PTHR11511:SF4">
    <property type="entry name" value="PHENOLOXIDASE 2-RELATED"/>
    <property type="match status" value="1"/>
</dbReference>
<accession>A0AAN9TL86</accession>
<keyword evidence="5" id="KW-0479">Metal-binding</keyword>
<evidence type="ECO:0000256" key="4">
    <source>
        <dbReference type="ARBA" id="ARBA00022525"/>
    </source>
</evidence>
<keyword evidence="8" id="KW-0503">Monooxygenase</keyword>
<evidence type="ECO:0000256" key="6">
    <source>
        <dbReference type="ARBA" id="ARBA00023002"/>
    </source>
</evidence>
<dbReference type="SUPFAM" id="SSF48056">
    <property type="entry name" value="Di-copper centre-containing domain"/>
    <property type="match status" value="1"/>
</dbReference>
<dbReference type="InterPro" id="IPR000896">
    <property type="entry name" value="Hemocyanin/hexamerin_mid_dom"/>
</dbReference>
<keyword evidence="9" id="KW-1015">Disulfide bond</keyword>
<dbReference type="InterPro" id="IPR037020">
    <property type="entry name" value="Hemocyanin_C_sf"/>
</dbReference>
<reference evidence="11 12" key="1">
    <citation type="submission" date="2024-03" db="EMBL/GenBank/DDBJ databases">
        <title>Adaptation during the transition from Ophiocordyceps entomopathogen to insect associate is accompanied by gene loss and intensified selection.</title>
        <authorList>
            <person name="Ward C.M."/>
            <person name="Onetto C.A."/>
            <person name="Borneman A.R."/>
        </authorList>
    </citation>
    <scope>NUCLEOTIDE SEQUENCE [LARGE SCALE GENOMIC DNA]</scope>
    <source>
        <strain evidence="11">AWRI1</strain>
        <tissue evidence="11">Single Adult Female</tissue>
    </source>
</reference>
<dbReference type="Gene3D" id="1.10.1280.10">
    <property type="entry name" value="Di-copper center containing domain from catechol oxidase"/>
    <property type="match status" value="1"/>
</dbReference>
<keyword evidence="12" id="KW-1185">Reference proteome</keyword>
<evidence type="ECO:0000256" key="5">
    <source>
        <dbReference type="ARBA" id="ARBA00022723"/>
    </source>
</evidence>
<keyword evidence="7" id="KW-0186">Copper</keyword>
<dbReference type="EMBL" id="JBBCAQ010000018">
    <property type="protein sequence ID" value="KAK7595538.1"/>
    <property type="molecule type" value="Genomic_DNA"/>
</dbReference>
<dbReference type="Proteomes" id="UP001367676">
    <property type="component" value="Unassembled WGS sequence"/>
</dbReference>
<dbReference type="SUPFAM" id="SSF48050">
    <property type="entry name" value="Hemocyanin, N-terminal domain"/>
    <property type="match status" value="1"/>
</dbReference>
<dbReference type="GO" id="GO:0006582">
    <property type="term" value="P:melanin metabolic process"/>
    <property type="evidence" value="ECO:0007669"/>
    <property type="project" value="UniProtKB-ARBA"/>
</dbReference>
<dbReference type="PANTHER" id="PTHR11511">
    <property type="entry name" value="LARVAL STORAGE PROTEIN/PHENOLOXIDASE"/>
    <property type="match status" value="1"/>
</dbReference>
<evidence type="ECO:0000256" key="9">
    <source>
        <dbReference type="ARBA" id="ARBA00023157"/>
    </source>
</evidence>
<dbReference type="Pfam" id="PF03723">
    <property type="entry name" value="Hemocyanin_C"/>
    <property type="match status" value="1"/>
</dbReference>
<gene>
    <name evidence="11" type="ORF">V9T40_013363</name>
</gene>
<dbReference type="PROSITE" id="PS00498">
    <property type="entry name" value="TYROSINASE_2"/>
    <property type="match status" value="1"/>
</dbReference>